<keyword evidence="4" id="KW-0472">Membrane</keyword>
<dbReference type="AlphaFoldDB" id="K9U9L9"/>
<dbReference type="Gene3D" id="2.40.50.100">
    <property type="match status" value="1"/>
</dbReference>
<keyword evidence="5" id="KW-0614">Plasmid</keyword>
<evidence type="ECO:0000256" key="2">
    <source>
        <dbReference type="ARBA" id="ARBA00023054"/>
    </source>
</evidence>
<dbReference type="PANTHER" id="PTHR32347">
    <property type="entry name" value="EFFLUX SYSTEM COMPONENT YKNX-RELATED"/>
    <property type="match status" value="1"/>
</dbReference>
<dbReference type="InParanoid" id="K9U9L9"/>
<evidence type="ECO:0000256" key="1">
    <source>
        <dbReference type="ARBA" id="ARBA00004196"/>
    </source>
</evidence>
<name>K9U9L9_CHRTP</name>
<reference evidence="5 6" key="1">
    <citation type="submission" date="2012-06" db="EMBL/GenBank/DDBJ databases">
        <title>Finished plasmid 1 of genome of Chroococcidiopsis thermalis PCC 7203.</title>
        <authorList>
            <consortium name="US DOE Joint Genome Institute"/>
            <person name="Gugger M."/>
            <person name="Coursin T."/>
            <person name="Rippka R."/>
            <person name="Tandeau De Marsac N."/>
            <person name="Huntemann M."/>
            <person name="Wei C.-L."/>
            <person name="Han J."/>
            <person name="Detter J.C."/>
            <person name="Han C."/>
            <person name="Tapia R."/>
            <person name="Davenport K."/>
            <person name="Daligault H."/>
            <person name="Erkkila T."/>
            <person name="Gu W."/>
            <person name="Munk A.C.C."/>
            <person name="Teshima H."/>
            <person name="Xu Y."/>
            <person name="Chain P."/>
            <person name="Chen A."/>
            <person name="Krypides N."/>
            <person name="Mavromatis K."/>
            <person name="Markowitz V."/>
            <person name="Szeto E."/>
            <person name="Ivanova N."/>
            <person name="Mikhailova N."/>
            <person name="Ovchinnikova G."/>
            <person name="Pagani I."/>
            <person name="Pati A."/>
            <person name="Goodwin L."/>
            <person name="Peters L."/>
            <person name="Pitluck S."/>
            <person name="Woyke T."/>
            <person name="Kerfeld C."/>
        </authorList>
    </citation>
    <scope>NUCLEOTIDE SEQUENCE [LARGE SCALE GENOMIC DNA]</scope>
    <source>
        <strain evidence="5 6">PCC 7203</strain>
        <plasmid evidence="5 6">pCHRO.01</plasmid>
    </source>
</reference>
<protein>
    <submittedName>
        <fullName evidence="5">Secretion protein HlyD family protein</fullName>
    </submittedName>
</protein>
<feature type="transmembrane region" description="Helical" evidence="4">
    <location>
        <begin position="148"/>
        <end position="168"/>
    </location>
</feature>
<dbReference type="Gene3D" id="2.40.10.220">
    <property type="entry name" value="predicted glycosyltransferase like domains"/>
    <property type="match status" value="1"/>
</dbReference>
<keyword evidence="4" id="KW-1133">Transmembrane helix</keyword>
<dbReference type="RefSeq" id="WP_015163220.1">
    <property type="nucleotide sequence ID" value="NC_019699.1"/>
</dbReference>
<dbReference type="EMBL" id="CP003598">
    <property type="protein sequence ID" value="AFY91283.1"/>
    <property type="molecule type" value="Genomic_DNA"/>
</dbReference>
<organism evidence="5 6">
    <name type="scientific">Chroococcidiopsis thermalis (strain PCC 7203)</name>
    <dbReference type="NCBI Taxonomy" id="251229"/>
    <lineage>
        <taxon>Bacteria</taxon>
        <taxon>Bacillati</taxon>
        <taxon>Cyanobacteriota</taxon>
        <taxon>Cyanophyceae</taxon>
        <taxon>Chroococcidiopsidales</taxon>
        <taxon>Chroococcidiopsidaceae</taxon>
        <taxon>Chroococcidiopsis</taxon>
    </lineage>
</organism>
<dbReference type="Proteomes" id="UP000010384">
    <property type="component" value="Plasmid pCHRO.01"/>
</dbReference>
<feature type="coiled-coil region" evidence="3">
    <location>
        <begin position="247"/>
        <end position="425"/>
    </location>
</feature>
<dbReference type="KEGG" id="cthe:Chro_5949"/>
<sequence>MEIKQPTREHRAYLRVTAPARVAIDGCNYTVNNWSIGGLCISDFSQTTLVGDCLPIQFSLSFKGGINISTNTLIEVVWISSDTKKLGVRFLNLTKIETEFLQQAIDSLQTGEIIPLETIEGINNRDETSNSSQLESTKPALNRNNYKLVLSSVGYIFAGGAIVFYTLLSLQKSFTQMEIKSAALTQPIEPVISTNSGTLSQLYVREGMKVQAGQPLLRINDEEIARSNIDNEINNVNAIARNKIDNIDALNQKIELSRLELAEAEAALQKVAALRQREIEKLQLAKLVNQNKLNAARAKFDSLTIQYKAAKNSLSRLTTLLQAGAVSNEMVETANAKLAEIEGNLKIAKAELEIAQAAASSLNNGDYYNGSAFVGELSRLTVDVKDAERKVKIAASRAIALSQEREQYKKEVQNLERQKEILRQPGRTLGNRKEKNPFYSIYTSPTSGTIVRIAKSPGNKVTRNEPLILLQPEIAQPIIEAYLTQDQVTQVSIGDKVTAVIPELGRSYQAQIVNIDRTGGLLDEVRGQYQFQGSEDQSAYVKLLITDMNRDEKSKLTAGMPVKLEIAKRLNIFERLGFFNRNVK</sequence>
<keyword evidence="4" id="KW-0812">Transmembrane</keyword>
<keyword evidence="2 3" id="KW-0175">Coiled coil</keyword>
<dbReference type="InterPro" id="IPR050465">
    <property type="entry name" value="UPF0194_transport"/>
</dbReference>
<evidence type="ECO:0000256" key="3">
    <source>
        <dbReference type="SAM" id="Coils"/>
    </source>
</evidence>
<evidence type="ECO:0000256" key="4">
    <source>
        <dbReference type="SAM" id="Phobius"/>
    </source>
</evidence>
<accession>K9U9L9</accession>
<evidence type="ECO:0000313" key="5">
    <source>
        <dbReference type="EMBL" id="AFY91283.1"/>
    </source>
</evidence>
<dbReference type="HOGENOM" id="CLU_466688_0_0_3"/>
<gene>
    <name evidence="5" type="ORF">Chro_5949</name>
</gene>
<dbReference type="PRINTS" id="PR01490">
    <property type="entry name" value="RTXTOXIND"/>
</dbReference>
<geneLocation type="plasmid" evidence="5 6">
    <name>pCHRO.01</name>
</geneLocation>
<evidence type="ECO:0000313" key="6">
    <source>
        <dbReference type="Proteomes" id="UP000010384"/>
    </source>
</evidence>
<comment type="subcellular location">
    <subcellularLocation>
        <location evidence="1">Cell envelope</location>
    </subcellularLocation>
</comment>
<dbReference type="Gene3D" id="1.10.287.470">
    <property type="entry name" value="Helix hairpin bin"/>
    <property type="match status" value="1"/>
</dbReference>
<proteinExistence type="predicted"/>
<keyword evidence="6" id="KW-1185">Reference proteome</keyword>
<dbReference type="GO" id="GO:0030313">
    <property type="term" value="C:cell envelope"/>
    <property type="evidence" value="ECO:0007669"/>
    <property type="project" value="UniProtKB-SubCell"/>
</dbReference>
<dbReference type="PANTHER" id="PTHR32347:SF23">
    <property type="entry name" value="BLL5650 PROTEIN"/>
    <property type="match status" value="1"/>
</dbReference>
<dbReference type="OrthoDB" id="8351399at2"/>